<evidence type="ECO:0000256" key="2">
    <source>
        <dbReference type="ARBA" id="ARBA00022630"/>
    </source>
</evidence>
<evidence type="ECO:0000259" key="5">
    <source>
        <dbReference type="Pfam" id="PF00724"/>
    </source>
</evidence>
<protein>
    <submittedName>
        <fullName evidence="6">NADH-dependent flavin oxidoreductase nadA</fullName>
    </submittedName>
</protein>
<comment type="similarity">
    <text evidence="1">Belongs to the NADH:flavin oxidoreductase/NADH oxidase family.</text>
</comment>
<dbReference type="InterPro" id="IPR013785">
    <property type="entry name" value="Aldolase_TIM"/>
</dbReference>
<organism evidence="6 7">
    <name type="scientific">Fusarium oxysporum f. sp. raphani</name>
    <dbReference type="NCBI Taxonomy" id="96318"/>
    <lineage>
        <taxon>Eukaryota</taxon>
        <taxon>Fungi</taxon>
        <taxon>Dikarya</taxon>
        <taxon>Ascomycota</taxon>
        <taxon>Pezizomycotina</taxon>
        <taxon>Sordariomycetes</taxon>
        <taxon>Hypocreomycetidae</taxon>
        <taxon>Hypocreales</taxon>
        <taxon>Nectriaceae</taxon>
        <taxon>Fusarium</taxon>
        <taxon>Fusarium oxysporum species complex</taxon>
    </lineage>
</organism>
<dbReference type="Gene3D" id="3.20.20.70">
    <property type="entry name" value="Aldolase class I"/>
    <property type="match status" value="1"/>
</dbReference>
<proteinExistence type="inferred from homology"/>
<keyword evidence="2" id="KW-0285">Flavoprotein</keyword>
<dbReference type="AlphaFoldDB" id="A0A8J5NLI5"/>
<accession>A0A8J5NLI5</accession>
<evidence type="ECO:0000313" key="6">
    <source>
        <dbReference type="EMBL" id="KAG7408121.1"/>
    </source>
</evidence>
<dbReference type="EMBL" id="JAELUR010000029">
    <property type="protein sequence ID" value="KAG7408121.1"/>
    <property type="molecule type" value="Genomic_DNA"/>
</dbReference>
<dbReference type="PANTHER" id="PTHR43656">
    <property type="entry name" value="BINDING OXIDOREDUCTASE, PUTATIVE (AFU_ORTHOLOGUE AFUA_2G08260)-RELATED"/>
    <property type="match status" value="1"/>
</dbReference>
<sequence>MSLSSRPRYSSPGVGAEPVGQLLEFPFSKRTAPNRFLKAAMSEALCSWDPKDPTKRGVPSPELATVYRHWAEGGWGQMVTGNIIIDNMHLEAMGNPTIPKDAPFEGTRFEGFQALAEAGKSGGGLMVGQVSHGGRQVDARIQPEPVSASPVQLIAPMMGVTYAVPRAATEDDIKDIIEGFAPALSTSQVKSSQSSSLS</sequence>
<dbReference type="PANTHER" id="PTHR43656:SF5">
    <property type="entry name" value="NADH:FLAVIN OXIDOREDUCTASE_NADH OXIDASE N-TERMINAL DOMAIN-CONTAINING PROTEIN"/>
    <property type="match status" value="1"/>
</dbReference>
<dbReference type="SUPFAM" id="SSF51395">
    <property type="entry name" value="FMN-linked oxidoreductases"/>
    <property type="match status" value="1"/>
</dbReference>
<evidence type="ECO:0000256" key="1">
    <source>
        <dbReference type="ARBA" id="ARBA00005979"/>
    </source>
</evidence>
<feature type="domain" description="NADH:flavin oxidoreductase/NADH oxidase N-terminal" evidence="5">
    <location>
        <begin position="33"/>
        <end position="183"/>
    </location>
</feature>
<gene>
    <name evidence="6" type="primary">nadA-6</name>
    <name evidence="6" type="ORF">Forpi1262_v017997</name>
</gene>
<evidence type="ECO:0000313" key="7">
    <source>
        <dbReference type="Proteomes" id="UP000693942"/>
    </source>
</evidence>
<dbReference type="InterPro" id="IPR051799">
    <property type="entry name" value="NADH_flavin_oxidoreductase"/>
</dbReference>
<comment type="caution">
    <text evidence="6">The sequence shown here is derived from an EMBL/GenBank/DDBJ whole genome shotgun (WGS) entry which is preliminary data.</text>
</comment>
<dbReference type="InterPro" id="IPR001155">
    <property type="entry name" value="OxRdtase_FMN_N"/>
</dbReference>
<dbReference type="GO" id="GO:0010181">
    <property type="term" value="F:FMN binding"/>
    <property type="evidence" value="ECO:0007669"/>
    <property type="project" value="InterPro"/>
</dbReference>
<name>A0A8J5NLI5_FUSOX</name>
<keyword evidence="4" id="KW-0560">Oxidoreductase</keyword>
<keyword evidence="3" id="KW-0288">FMN</keyword>
<dbReference type="Pfam" id="PF00724">
    <property type="entry name" value="Oxidored_FMN"/>
    <property type="match status" value="1"/>
</dbReference>
<dbReference type="Proteomes" id="UP000693942">
    <property type="component" value="Unassembled WGS sequence"/>
</dbReference>
<evidence type="ECO:0000256" key="3">
    <source>
        <dbReference type="ARBA" id="ARBA00022643"/>
    </source>
</evidence>
<dbReference type="GO" id="GO:0016491">
    <property type="term" value="F:oxidoreductase activity"/>
    <property type="evidence" value="ECO:0007669"/>
    <property type="project" value="UniProtKB-KW"/>
</dbReference>
<reference evidence="6" key="1">
    <citation type="submission" date="2021-04" db="EMBL/GenBank/DDBJ databases">
        <title>First draft genome resource for Brassicaceae pathogens Fusarium oxysporum f. sp. raphani and Fusarium oxysporum f. sp. rapae.</title>
        <authorList>
            <person name="Asai S."/>
        </authorList>
    </citation>
    <scope>NUCLEOTIDE SEQUENCE</scope>
    <source>
        <strain evidence="6">Tf1262</strain>
    </source>
</reference>
<evidence type="ECO:0000256" key="4">
    <source>
        <dbReference type="ARBA" id="ARBA00023002"/>
    </source>
</evidence>